<evidence type="ECO:0000313" key="1">
    <source>
        <dbReference type="EMBL" id="CAB3987025.1"/>
    </source>
</evidence>
<dbReference type="EMBL" id="CACRXK020001110">
    <property type="protein sequence ID" value="CAB3987025.1"/>
    <property type="molecule type" value="Genomic_DNA"/>
</dbReference>
<gene>
    <name evidence="1" type="ORF">PACLA_8A022540</name>
</gene>
<dbReference type="OrthoDB" id="5958034at2759"/>
<proteinExistence type="predicted"/>
<sequence>MITEKSLMSDYENLEDIDIDLNTPIVHVTHSEEKDQIVENQVFLPSANKNIIGGIWFSLGYQPRSVYGSWAFEKTLASLGVELGYVKVFYKEVNFILYASDTVSPNPVGKATDNAVRAFHNDQQAYRAVSRFVPSRFLPQGAAFGHAFDGPYKVSHQPFCVKVIAHCKYLMG</sequence>
<evidence type="ECO:0000313" key="2">
    <source>
        <dbReference type="Proteomes" id="UP001152795"/>
    </source>
</evidence>
<dbReference type="AlphaFoldDB" id="A0A7D9HPY0"/>
<accession>A0A7D9HPY0</accession>
<organism evidence="1 2">
    <name type="scientific">Paramuricea clavata</name>
    <name type="common">Red gorgonian</name>
    <name type="synonym">Violescent sea-whip</name>
    <dbReference type="NCBI Taxonomy" id="317549"/>
    <lineage>
        <taxon>Eukaryota</taxon>
        <taxon>Metazoa</taxon>
        <taxon>Cnidaria</taxon>
        <taxon>Anthozoa</taxon>
        <taxon>Octocorallia</taxon>
        <taxon>Malacalcyonacea</taxon>
        <taxon>Plexauridae</taxon>
        <taxon>Paramuricea</taxon>
    </lineage>
</organism>
<reference evidence="1" key="1">
    <citation type="submission" date="2020-04" db="EMBL/GenBank/DDBJ databases">
        <authorList>
            <person name="Alioto T."/>
            <person name="Alioto T."/>
            <person name="Gomez Garrido J."/>
        </authorList>
    </citation>
    <scope>NUCLEOTIDE SEQUENCE</scope>
    <source>
        <strain evidence="1">A484AB</strain>
    </source>
</reference>
<name>A0A7D9HPY0_PARCT</name>
<comment type="caution">
    <text evidence="1">The sequence shown here is derived from an EMBL/GenBank/DDBJ whole genome shotgun (WGS) entry which is preliminary data.</text>
</comment>
<dbReference type="Proteomes" id="UP001152795">
    <property type="component" value="Unassembled WGS sequence"/>
</dbReference>
<keyword evidence="2" id="KW-1185">Reference proteome</keyword>
<protein>
    <submittedName>
        <fullName evidence="1">Uncharacterized protein</fullName>
    </submittedName>
</protein>